<dbReference type="OrthoDB" id="9779462at2"/>
<keyword evidence="3" id="KW-1003">Cell membrane</keyword>
<dbReference type="GO" id="GO:0005886">
    <property type="term" value="C:plasma membrane"/>
    <property type="evidence" value="ECO:0007669"/>
    <property type="project" value="UniProtKB-SubCell"/>
</dbReference>
<evidence type="ECO:0000256" key="3">
    <source>
        <dbReference type="ARBA" id="ARBA00022475"/>
    </source>
</evidence>
<evidence type="ECO:0000256" key="5">
    <source>
        <dbReference type="ARBA" id="ARBA00022989"/>
    </source>
</evidence>
<feature type="transmembrane region" description="Helical" evidence="7">
    <location>
        <begin position="104"/>
        <end position="125"/>
    </location>
</feature>
<dbReference type="Gene3D" id="1.10.3720.10">
    <property type="entry name" value="MetI-like"/>
    <property type="match status" value="1"/>
</dbReference>
<evidence type="ECO:0000256" key="2">
    <source>
        <dbReference type="ARBA" id="ARBA00022448"/>
    </source>
</evidence>
<feature type="transmembrane region" description="Helical" evidence="7">
    <location>
        <begin position="248"/>
        <end position="279"/>
    </location>
</feature>
<dbReference type="PROSITE" id="PS50928">
    <property type="entry name" value="ABC_TM1"/>
    <property type="match status" value="1"/>
</dbReference>
<dbReference type="InterPro" id="IPR035906">
    <property type="entry name" value="MetI-like_sf"/>
</dbReference>
<proteinExistence type="inferred from homology"/>
<feature type="transmembrane region" description="Helical" evidence="7">
    <location>
        <begin position="70"/>
        <end position="92"/>
    </location>
</feature>
<dbReference type="GO" id="GO:0055085">
    <property type="term" value="P:transmembrane transport"/>
    <property type="evidence" value="ECO:0007669"/>
    <property type="project" value="InterPro"/>
</dbReference>
<evidence type="ECO:0000313" key="10">
    <source>
        <dbReference type="Proteomes" id="UP000214880"/>
    </source>
</evidence>
<sequence>MKHNLWRPCLLLAPAAVIFLLFAYWPLLQNVWLSFHTWNMVSPVIKFAGLQNYLALLAGDELAKVLTNTLLYIAVLLTLNFLLPYLFAFVMAHCIRSCSFFYRSALFIPSTVSLAVASILFLWFFNPLAGPLSLILSGFGLESPRWFKENGLVIIAIGIVIGWKVFGYNLIILLAAMNEVPRELIESARLDNASPWQIFRRIILPLTSPTALYVFVITIVFGLQYVLVPVNMLTQGGPDQGSTNLVYIIYQYGFVFFQTGRAAALSVLTMALYAAFLLVKSKYLDQKVHYEN</sequence>
<comment type="similarity">
    <text evidence="7">Belongs to the binding-protein-dependent transport system permease family.</text>
</comment>
<feature type="transmembrane region" description="Helical" evidence="7">
    <location>
        <begin position="9"/>
        <end position="28"/>
    </location>
</feature>
<feature type="domain" description="ABC transmembrane type-1" evidence="8">
    <location>
        <begin position="66"/>
        <end position="278"/>
    </location>
</feature>
<reference evidence="9 10" key="1">
    <citation type="submission" date="2016-10" db="EMBL/GenBank/DDBJ databases">
        <authorList>
            <person name="de Groot N.N."/>
        </authorList>
    </citation>
    <scope>NUCLEOTIDE SEQUENCE [LARGE SCALE GENOMIC DNA]</scope>
    <source>
        <strain evidence="9 10">DSM 1736</strain>
    </source>
</reference>
<feature type="transmembrane region" description="Helical" evidence="7">
    <location>
        <begin position="152"/>
        <end position="176"/>
    </location>
</feature>
<dbReference type="RefSeq" id="WP_092071558.1">
    <property type="nucleotide sequence ID" value="NZ_FNHB01000003.1"/>
</dbReference>
<protein>
    <submittedName>
        <fullName evidence="9">Carbohydrate ABC transporter membrane protein 1, CUT1 family</fullName>
    </submittedName>
</protein>
<dbReference type="Pfam" id="PF00528">
    <property type="entry name" value="BPD_transp_1"/>
    <property type="match status" value="1"/>
</dbReference>
<evidence type="ECO:0000256" key="7">
    <source>
        <dbReference type="RuleBase" id="RU363032"/>
    </source>
</evidence>
<keyword evidence="10" id="KW-1185">Reference proteome</keyword>
<keyword evidence="4 7" id="KW-0812">Transmembrane</keyword>
<dbReference type="EMBL" id="FNHB01000003">
    <property type="protein sequence ID" value="SDM27684.1"/>
    <property type="molecule type" value="Genomic_DNA"/>
</dbReference>
<evidence type="ECO:0000313" key="9">
    <source>
        <dbReference type="EMBL" id="SDM27684.1"/>
    </source>
</evidence>
<evidence type="ECO:0000256" key="6">
    <source>
        <dbReference type="ARBA" id="ARBA00023136"/>
    </source>
</evidence>
<evidence type="ECO:0000259" key="8">
    <source>
        <dbReference type="PROSITE" id="PS50928"/>
    </source>
</evidence>
<evidence type="ECO:0000256" key="4">
    <source>
        <dbReference type="ARBA" id="ARBA00022692"/>
    </source>
</evidence>
<dbReference type="CDD" id="cd06261">
    <property type="entry name" value="TM_PBP2"/>
    <property type="match status" value="1"/>
</dbReference>
<feature type="transmembrane region" description="Helical" evidence="7">
    <location>
        <begin position="210"/>
        <end position="228"/>
    </location>
</feature>
<gene>
    <name evidence="9" type="ORF">SAMN04488502_103132</name>
</gene>
<keyword evidence="6 7" id="KW-0472">Membrane</keyword>
<evidence type="ECO:0000256" key="1">
    <source>
        <dbReference type="ARBA" id="ARBA00004651"/>
    </source>
</evidence>
<dbReference type="Proteomes" id="UP000214880">
    <property type="component" value="Unassembled WGS sequence"/>
</dbReference>
<comment type="subcellular location">
    <subcellularLocation>
        <location evidence="1 7">Cell membrane</location>
        <topology evidence="1 7">Multi-pass membrane protein</topology>
    </subcellularLocation>
</comment>
<dbReference type="InterPro" id="IPR000515">
    <property type="entry name" value="MetI-like"/>
</dbReference>
<dbReference type="PANTHER" id="PTHR30193:SF37">
    <property type="entry name" value="INNER MEMBRANE ABC TRANSPORTER PERMEASE PROTEIN YCJO"/>
    <property type="match status" value="1"/>
</dbReference>
<organism evidence="9 10">
    <name type="scientific">Dendrosporobacter quercicolus</name>
    <dbReference type="NCBI Taxonomy" id="146817"/>
    <lineage>
        <taxon>Bacteria</taxon>
        <taxon>Bacillati</taxon>
        <taxon>Bacillota</taxon>
        <taxon>Negativicutes</taxon>
        <taxon>Selenomonadales</taxon>
        <taxon>Sporomusaceae</taxon>
        <taxon>Dendrosporobacter</taxon>
    </lineage>
</organism>
<dbReference type="InterPro" id="IPR051393">
    <property type="entry name" value="ABC_transporter_permease"/>
</dbReference>
<dbReference type="SUPFAM" id="SSF161098">
    <property type="entry name" value="MetI-like"/>
    <property type="match status" value="1"/>
</dbReference>
<keyword evidence="5 7" id="KW-1133">Transmembrane helix</keyword>
<dbReference type="PANTHER" id="PTHR30193">
    <property type="entry name" value="ABC TRANSPORTER PERMEASE PROTEIN"/>
    <property type="match status" value="1"/>
</dbReference>
<dbReference type="STRING" id="146817.SAMN04488502_103132"/>
<keyword evidence="2 7" id="KW-0813">Transport</keyword>
<name>A0A1G9RWZ5_9FIRM</name>
<dbReference type="AlphaFoldDB" id="A0A1G9RWZ5"/>
<accession>A0A1G9RWZ5</accession>